<gene>
    <name evidence="2" type="ORF">NCTC13316_00726</name>
</gene>
<evidence type="ECO:0000313" key="2">
    <source>
        <dbReference type="EMBL" id="STX50643.1"/>
    </source>
</evidence>
<dbReference type="AlphaFoldDB" id="A0A378JJZ8"/>
<evidence type="ECO:0000313" key="3">
    <source>
        <dbReference type="Proteomes" id="UP000254794"/>
    </source>
</evidence>
<feature type="compositionally biased region" description="Low complexity" evidence="1">
    <location>
        <begin position="91"/>
        <end position="108"/>
    </location>
</feature>
<evidence type="ECO:0000256" key="1">
    <source>
        <dbReference type="SAM" id="MobiDB-lite"/>
    </source>
</evidence>
<dbReference type="Proteomes" id="UP000254794">
    <property type="component" value="Unassembled WGS sequence"/>
</dbReference>
<accession>A0A378JJZ8</accession>
<feature type="region of interest" description="Disordered" evidence="1">
    <location>
        <begin position="91"/>
        <end position="113"/>
    </location>
</feature>
<protein>
    <submittedName>
        <fullName evidence="2">Uncharacterized protein</fullName>
    </submittedName>
</protein>
<sequence>MPRTKVDSDHTLNIKHLKKEKNVIPSVKSPVIWPTKGVKGEYHKPTNIAGVPGGLSYIMIDENSTLLMAGHAGRDNNNPLFLQDVESVTPASNINSNSNPPCSSVANSLTTPETAASNPDPFTHAYIVYPGILTQNGVDKRVQVIFMAQPSKTRVANGDHSRLNSSVKAIINRGQLALAPGEIGKEITSKYESPEGEKTTVVWRITPDKCLFGTNVLSLDTKNGHRFCGECKSALTDENVKERLGKTLEDGITFNTKGTATESFKDLHPSQVEFKTFLESFISGKCMEFTEVRPPHVSNNCKIDDKLVHTIRTPGRWQACVKQSISEVKEHPVINPNEKRPNLFFRQSTKPLKIVEVNIPEEDNFDEDASQSNNFG</sequence>
<reference evidence="2 3" key="1">
    <citation type="submission" date="2018-06" db="EMBL/GenBank/DDBJ databases">
        <authorList>
            <consortium name="Pathogen Informatics"/>
            <person name="Doyle S."/>
        </authorList>
    </citation>
    <scope>NUCLEOTIDE SEQUENCE [LARGE SCALE GENOMIC DNA]</scope>
    <source>
        <strain evidence="2 3">NCTC13316</strain>
    </source>
</reference>
<organism evidence="2 3">
    <name type="scientific">Legionella busanensis</name>
    <dbReference type="NCBI Taxonomy" id="190655"/>
    <lineage>
        <taxon>Bacteria</taxon>
        <taxon>Pseudomonadati</taxon>
        <taxon>Pseudomonadota</taxon>
        <taxon>Gammaproteobacteria</taxon>
        <taxon>Legionellales</taxon>
        <taxon>Legionellaceae</taxon>
        <taxon>Legionella</taxon>
    </lineage>
</organism>
<dbReference type="EMBL" id="UGOD01000001">
    <property type="protein sequence ID" value="STX50643.1"/>
    <property type="molecule type" value="Genomic_DNA"/>
</dbReference>
<proteinExistence type="predicted"/>
<dbReference type="RefSeq" id="WP_115330345.1">
    <property type="nucleotide sequence ID" value="NZ_CAAAHP010000004.1"/>
</dbReference>
<name>A0A378JJZ8_9GAMM</name>
<keyword evidence="3" id="KW-1185">Reference proteome</keyword>